<evidence type="ECO:0000256" key="3">
    <source>
        <dbReference type="ARBA" id="ARBA00022723"/>
    </source>
</evidence>
<dbReference type="InterPro" id="IPR029060">
    <property type="entry name" value="PIN-like_dom_sf"/>
</dbReference>
<evidence type="ECO:0000256" key="6">
    <source>
        <dbReference type="HAMAP-Rule" id="MF_00265"/>
    </source>
</evidence>
<dbReference type="AlphaFoldDB" id="A0A7W9GSF7"/>
<dbReference type="PANTHER" id="PTHR39664:SF2">
    <property type="entry name" value="NUCLEIC ACID-BINDING PROTEIN, CONTAINING PIN DOMAIN-RELATED"/>
    <property type="match status" value="1"/>
</dbReference>
<sequence>MIGVDTNVLVRYLTQDDPAQARIATRVIESLTVRQPGYLGLVTLAETSWVLQRSYGFDASEVTRVLSDVVSADEFVVENPAVVGQALDAAAAGADFADALIAETARQAGCDHTVTFDRRAAKLAGVRLLA</sequence>
<organism evidence="8 9">
    <name type="scientific">Jiangella mangrovi</name>
    <dbReference type="NCBI Taxonomy" id="1524084"/>
    <lineage>
        <taxon>Bacteria</taxon>
        <taxon>Bacillati</taxon>
        <taxon>Actinomycetota</taxon>
        <taxon>Actinomycetes</taxon>
        <taxon>Jiangellales</taxon>
        <taxon>Jiangellaceae</taxon>
        <taxon>Jiangella</taxon>
    </lineage>
</organism>
<dbReference type="InterPro" id="IPR022907">
    <property type="entry name" value="VapC_family"/>
</dbReference>
<proteinExistence type="inferred from homology"/>
<dbReference type="RefSeq" id="WP_184824239.1">
    <property type="nucleotide sequence ID" value="NZ_JACHMM010000001.1"/>
</dbReference>
<keyword evidence="9" id="KW-1185">Reference proteome</keyword>
<dbReference type="Gene3D" id="3.40.50.1010">
    <property type="entry name" value="5'-nuclease"/>
    <property type="match status" value="1"/>
</dbReference>
<reference evidence="8 9" key="1">
    <citation type="submission" date="2020-08" db="EMBL/GenBank/DDBJ databases">
        <title>Sequencing the genomes of 1000 actinobacteria strains.</title>
        <authorList>
            <person name="Klenk H.-P."/>
        </authorList>
    </citation>
    <scope>NUCLEOTIDE SEQUENCE [LARGE SCALE GENOMIC DNA]</scope>
    <source>
        <strain evidence="8 9">DSM 102122</strain>
    </source>
</reference>
<accession>A0A7W9GSF7</accession>
<feature type="binding site" evidence="6">
    <location>
        <position position="98"/>
    </location>
    <ligand>
        <name>Mg(2+)</name>
        <dbReference type="ChEBI" id="CHEBI:18420"/>
    </ligand>
</feature>
<keyword evidence="3 6" id="KW-0479">Metal-binding</keyword>
<evidence type="ECO:0000256" key="4">
    <source>
        <dbReference type="ARBA" id="ARBA00022801"/>
    </source>
</evidence>
<dbReference type="PANTHER" id="PTHR39664">
    <property type="match status" value="1"/>
</dbReference>
<dbReference type="GO" id="GO:0016787">
    <property type="term" value="F:hydrolase activity"/>
    <property type="evidence" value="ECO:0007669"/>
    <property type="project" value="UniProtKB-KW"/>
</dbReference>
<dbReference type="GO" id="GO:0000287">
    <property type="term" value="F:magnesium ion binding"/>
    <property type="evidence" value="ECO:0007669"/>
    <property type="project" value="UniProtKB-UniRule"/>
</dbReference>
<feature type="domain" description="PIN" evidence="7">
    <location>
        <begin position="4"/>
        <end position="125"/>
    </location>
</feature>
<evidence type="ECO:0000259" key="7">
    <source>
        <dbReference type="Pfam" id="PF01850"/>
    </source>
</evidence>
<evidence type="ECO:0000313" key="9">
    <source>
        <dbReference type="Proteomes" id="UP000542813"/>
    </source>
</evidence>
<dbReference type="EC" id="3.1.-.-" evidence="6"/>
<feature type="binding site" evidence="6">
    <location>
        <position position="5"/>
    </location>
    <ligand>
        <name>Mg(2+)</name>
        <dbReference type="ChEBI" id="CHEBI:18420"/>
    </ligand>
</feature>
<keyword evidence="6" id="KW-0800">Toxin</keyword>
<keyword evidence="4 6" id="KW-0378">Hydrolase</keyword>
<dbReference type="EMBL" id="JACHMM010000001">
    <property type="protein sequence ID" value="MBB5789097.1"/>
    <property type="molecule type" value="Genomic_DNA"/>
</dbReference>
<evidence type="ECO:0000256" key="5">
    <source>
        <dbReference type="ARBA" id="ARBA00022842"/>
    </source>
</evidence>
<keyword evidence="1 6" id="KW-1277">Toxin-antitoxin system</keyword>
<gene>
    <name evidence="6" type="primary">vapC</name>
    <name evidence="8" type="ORF">HD601_003672</name>
</gene>
<keyword evidence="2 6" id="KW-0540">Nuclease</keyword>
<dbReference type="Proteomes" id="UP000542813">
    <property type="component" value="Unassembled WGS sequence"/>
</dbReference>
<comment type="function">
    <text evidence="6">Toxic component of a toxin-antitoxin (TA) system. An RNase.</text>
</comment>
<evidence type="ECO:0000313" key="8">
    <source>
        <dbReference type="EMBL" id="MBB5789097.1"/>
    </source>
</evidence>
<comment type="similarity">
    <text evidence="6">Belongs to the PINc/VapC protein family.</text>
</comment>
<comment type="caution">
    <text evidence="8">The sequence shown here is derived from an EMBL/GenBank/DDBJ whole genome shotgun (WGS) entry which is preliminary data.</text>
</comment>
<comment type="cofactor">
    <cofactor evidence="6">
        <name>Mg(2+)</name>
        <dbReference type="ChEBI" id="CHEBI:18420"/>
    </cofactor>
</comment>
<dbReference type="CDD" id="cd18683">
    <property type="entry name" value="PIN_VapC-like"/>
    <property type="match status" value="1"/>
</dbReference>
<evidence type="ECO:0000256" key="1">
    <source>
        <dbReference type="ARBA" id="ARBA00022649"/>
    </source>
</evidence>
<name>A0A7W9GSF7_9ACTN</name>
<keyword evidence="5 6" id="KW-0460">Magnesium</keyword>
<dbReference type="GO" id="GO:0090729">
    <property type="term" value="F:toxin activity"/>
    <property type="evidence" value="ECO:0007669"/>
    <property type="project" value="UniProtKB-KW"/>
</dbReference>
<dbReference type="HAMAP" id="MF_00265">
    <property type="entry name" value="VapC_Nob1"/>
    <property type="match status" value="1"/>
</dbReference>
<dbReference type="GO" id="GO:0004540">
    <property type="term" value="F:RNA nuclease activity"/>
    <property type="evidence" value="ECO:0007669"/>
    <property type="project" value="InterPro"/>
</dbReference>
<evidence type="ECO:0000256" key="2">
    <source>
        <dbReference type="ARBA" id="ARBA00022722"/>
    </source>
</evidence>
<dbReference type="Pfam" id="PF01850">
    <property type="entry name" value="PIN"/>
    <property type="match status" value="1"/>
</dbReference>
<protein>
    <recommendedName>
        <fullName evidence="6">Ribonuclease VapC</fullName>
        <shortName evidence="6">RNase VapC</shortName>
        <ecNumber evidence="6">3.1.-.-</ecNumber>
    </recommendedName>
    <alternativeName>
        <fullName evidence="6">Toxin VapC</fullName>
    </alternativeName>
</protein>
<dbReference type="SUPFAM" id="SSF88723">
    <property type="entry name" value="PIN domain-like"/>
    <property type="match status" value="1"/>
</dbReference>
<dbReference type="InterPro" id="IPR002716">
    <property type="entry name" value="PIN_dom"/>
</dbReference>